<dbReference type="STRING" id="1902579.BHV28_14360"/>
<dbReference type="GO" id="GO:0005886">
    <property type="term" value="C:plasma membrane"/>
    <property type="evidence" value="ECO:0007669"/>
    <property type="project" value="UniProtKB-SubCell"/>
</dbReference>
<dbReference type="PANTHER" id="PTHR30472">
    <property type="entry name" value="FERRIC ENTEROBACTIN TRANSPORT SYSTEM PERMEASE PROTEIN"/>
    <property type="match status" value="1"/>
</dbReference>
<feature type="transmembrane region" description="Helical" evidence="8">
    <location>
        <begin position="89"/>
        <end position="109"/>
    </location>
</feature>
<evidence type="ECO:0000256" key="5">
    <source>
        <dbReference type="ARBA" id="ARBA00022692"/>
    </source>
</evidence>
<keyword evidence="4" id="KW-1003">Cell membrane</keyword>
<sequence length="330" mass="34075">MNDSKRFMAVFGGGLALVAALFLLSLFTGPVAIGFGAGWRALFTTTDLTPIMWEIRLPRALGAVLVGGSLGLAGAALQGYMRNPLAEPGLVGVTGAASLGAVVAIYSGWAMAFSLALPLGALAAAMLAVVLVLVLAGRGRDPVTLILAGVAISSLCGALTTLLISLSNPYAMAEIIFWLLGSLHDLSMPQIYLGLPFIFAGWLLLLALGRMLNLLTLGHDAAASMGISLVRLRLCLVIGAGLCVGASTALAGAIGFIGLMAPHIMRPPVRAVPARLLPVSAVAGAVLVLLADIAVRALAPWQDLKLGVLTALIGAPFFLWLVIRSRREGW</sequence>
<comment type="similarity">
    <text evidence="2">Belongs to the binding-protein-dependent transport system permease family. FecCD subfamily.</text>
</comment>
<keyword evidence="10" id="KW-1185">Reference proteome</keyword>
<dbReference type="GO" id="GO:0022857">
    <property type="term" value="F:transmembrane transporter activity"/>
    <property type="evidence" value="ECO:0007669"/>
    <property type="project" value="InterPro"/>
</dbReference>
<keyword evidence="7 8" id="KW-0472">Membrane</keyword>
<feature type="transmembrane region" description="Helical" evidence="8">
    <location>
        <begin position="306"/>
        <end position="323"/>
    </location>
</feature>
<gene>
    <name evidence="9" type="ORF">BHV28_14360</name>
</gene>
<reference evidence="9 10" key="2">
    <citation type="journal article" date="2016" name="Sci. Rep.">
        <title>The genome of Rhizobiales bacteria in predatory ants reveals urease gene functions but no genes for nitrogen fixation.</title>
        <authorList>
            <person name="Neuvonen M.M."/>
            <person name="Tamarit D."/>
            <person name="Naslund K."/>
            <person name="Liebig J."/>
            <person name="Feldhaar H."/>
            <person name="Moran N.A."/>
            <person name="Guy L."/>
            <person name="Andersson S.G."/>
        </authorList>
    </citation>
    <scope>NUCLEOTIDE SEQUENCE [LARGE SCALE GENOMIC DNA]</scope>
    <source>
        <strain evidence="9 10">Hsal</strain>
    </source>
</reference>
<accession>A0A1U9JW77</accession>
<comment type="subcellular location">
    <subcellularLocation>
        <location evidence="1">Cell membrane</location>
        <topology evidence="1">Multi-pass membrane protein</topology>
    </subcellularLocation>
</comment>
<keyword evidence="6 8" id="KW-1133">Transmembrane helix</keyword>
<dbReference type="Gene3D" id="1.10.3470.10">
    <property type="entry name" value="ABC transporter involved in vitamin B12 uptake, BtuC"/>
    <property type="match status" value="1"/>
</dbReference>
<feature type="transmembrane region" description="Helical" evidence="8">
    <location>
        <begin position="191"/>
        <end position="213"/>
    </location>
</feature>
<keyword evidence="5 8" id="KW-0812">Transmembrane</keyword>
<evidence type="ECO:0000256" key="2">
    <source>
        <dbReference type="ARBA" id="ARBA00007935"/>
    </source>
</evidence>
<evidence type="ECO:0000313" key="10">
    <source>
        <dbReference type="Proteomes" id="UP000188912"/>
    </source>
</evidence>
<feature type="transmembrane region" description="Helical" evidence="8">
    <location>
        <begin position="60"/>
        <end position="77"/>
    </location>
</feature>
<evidence type="ECO:0000256" key="4">
    <source>
        <dbReference type="ARBA" id="ARBA00022475"/>
    </source>
</evidence>
<dbReference type="InterPro" id="IPR000522">
    <property type="entry name" value="ABC_transptr_permease_BtuC"/>
</dbReference>
<dbReference type="Proteomes" id="UP000188912">
    <property type="component" value="Chromosome"/>
</dbReference>
<feature type="transmembrane region" description="Helical" evidence="8">
    <location>
        <begin position="143"/>
        <end position="171"/>
    </location>
</feature>
<evidence type="ECO:0000256" key="3">
    <source>
        <dbReference type="ARBA" id="ARBA00022448"/>
    </source>
</evidence>
<dbReference type="InterPro" id="IPR037294">
    <property type="entry name" value="ABC_BtuC-like"/>
</dbReference>
<proteinExistence type="inferred from homology"/>
<dbReference type="SUPFAM" id="SSF81345">
    <property type="entry name" value="ABC transporter involved in vitamin B12 uptake, BtuC"/>
    <property type="match status" value="1"/>
</dbReference>
<dbReference type="EMBL" id="CP017315">
    <property type="protein sequence ID" value="AQS42119.1"/>
    <property type="molecule type" value="Genomic_DNA"/>
</dbReference>
<reference evidence="9 10" key="1">
    <citation type="journal article" date="2010" name="Science">
        <title>Genomic comparison of the ants Camponotus floridanus and Harpegnathos saltator.</title>
        <authorList>
            <person name="Bonasio R."/>
            <person name="Zhang G."/>
            <person name="Ye C."/>
            <person name="Mutti N.S."/>
            <person name="Fang X."/>
            <person name="Qin N."/>
            <person name="Donahue G."/>
            <person name="Yang P."/>
            <person name="Li Q."/>
            <person name="Li C."/>
            <person name="Zhang P."/>
            <person name="Huang Z."/>
            <person name="Berger S.L."/>
            <person name="Reinberg D."/>
            <person name="Wang J."/>
            <person name="Liebig J."/>
        </authorList>
    </citation>
    <scope>NUCLEOTIDE SEQUENCE [LARGE SCALE GENOMIC DNA]</scope>
    <source>
        <strain evidence="9 10">Hsal</strain>
    </source>
</reference>
<name>A0A1U9JW77_9HYPH</name>
<dbReference type="AlphaFoldDB" id="A0A1U9JW77"/>
<evidence type="ECO:0000313" key="9">
    <source>
        <dbReference type="EMBL" id="AQS42119.1"/>
    </source>
</evidence>
<dbReference type="FunFam" id="1.10.3470.10:FF:000001">
    <property type="entry name" value="Vitamin B12 ABC transporter permease BtuC"/>
    <property type="match status" value="1"/>
</dbReference>
<evidence type="ECO:0000256" key="6">
    <source>
        <dbReference type="ARBA" id="ARBA00022989"/>
    </source>
</evidence>
<feature type="transmembrane region" description="Helical" evidence="8">
    <location>
        <begin position="234"/>
        <end position="259"/>
    </location>
</feature>
<feature type="transmembrane region" description="Helical" evidence="8">
    <location>
        <begin position="115"/>
        <end position="136"/>
    </location>
</feature>
<evidence type="ECO:0000256" key="1">
    <source>
        <dbReference type="ARBA" id="ARBA00004651"/>
    </source>
</evidence>
<dbReference type="PANTHER" id="PTHR30472:SF25">
    <property type="entry name" value="ABC TRANSPORTER PERMEASE PROTEIN MJ0876-RELATED"/>
    <property type="match status" value="1"/>
</dbReference>
<evidence type="ECO:0000256" key="8">
    <source>
        <dbReference type="SAM" id="Phobius"/>
    </source>
</evidence>
<evidence type="ECO:0000256" key="7">
    <source>
        <dbReference type="ARBA" id="ARBA00023136"/>
    </source>
</evidence>
<organism evidence="9 10">
    <name type="scientific">Candidatus Tokpelaia hoelldobleri</name>
    <dbReference type="NCBI Taxonomy" id="1902579"/>
    <lineage>
        <taxon>Bacteria</taxon>
        <taxon>Pseudomonadati</taxon>
        <taxon>Pseudomonadota</taxon>
        <taxon>Alphaproteobacteria</taxon>
        <taxon>Hyphomicrobiales</taxon>
        <taxon>Candidatus Tokpelaia</taxon>
    </lineage>
</organism>
<feature type="transmembrane region" description="Helical" evidence="8">
    <location>
        <begin position="279"/>
        <end position="299"/>
    </location>
</feature>
<dbReference type="CDD" id="cd06550">
    <property type="entry name" value="TM_ABC_iron-siderophores_like"/>
    <property type="match status" value="1"/>
</dbReference>
<keyword evidence="3" id="KW-0813">Transport</keyword>
<protein>
    <submittedName>
        <fullName evidence="9">FecCD transport family protein</fullName>
    </submittedName>
</protein>
<dbReference type="KEGG" id="thd:BHV28_14360"/>
<dbReference type="Pfam" id="PF01032">
    <property type="entry name" value="FecCD"/>
    <property type="match status" value="1"/>
</dbReference>